<evidence type="ECO:0000256" key="2">
    <source>
        <dbReference type="SAM" id="Phobius"/>
    </source>
</evidence>
<name>A0A6S7GRX9_PARCT</name>
<evidence type="ECO:0000313" key="3">
    <source>
        <dbReference type="EMBL" id="CAB3987350.1"/>
    </source>
</evidence>
<keyword evidence="2" id="KW-0472">Membrane</keyword>
<feature type="transmembrane region" description="Helical" evidence="2">
    <location>
        <begin position="6"/>
        <end position="25"/>
    </location>
</feature>
<dbReference type="EMBL" id="CACRXK020001160">
    <property type="protein sequence ID" value="CAB3987350.1"/>
    <property type="molecule type" value="Genomic_DNA"/>
</dbReference>
<accession>A0A6S7GRX9</accession>
<evidence type="ECO:0000256" key="1">
    <source>
        <dbReference type="SAM" id="MobiDB-lite"/>
    </source>
</evidence>
<protein>
    <submittedName>
        <fullName evidence="3">Uncharacterized protein</fullName>
    </submittedName>
</protein>
<reference evidence="3" key="1">
    <citation type="submission" date="2020-04" db="EMBL/GenBank/DDBJ databases">
        <authorList>
            <person name="Alioto T."/>
            <person name="Alioto T."/>
            <person name="Gomez Garrido J."/>
        </authorList>
    </citation>
    <scope>NUCLEOTIDE SEQUENCE</scope>
    <source>
        <strain evidence="3">A484AB</strain>
    </source>
</reference>
<evidence type="ECO:0000313" key="4">
    <source>
        <dbReference type="Proteomes" id="UP001152795"/>
    </source>
</evidence>
<organism evidence="3 4">
    <name type="scientific">Paramuricea clavata</name>
    <name type="common">Red gorgonian</name>
    <name type="synonym">Violescent sea-whip</name>
    <dbReference type="NCBI Taxonomy" id="317549"/>
    <lineage>
        <taxon>Eukaryota</taxon>
        <taxon>Metazoa</taxon>
        <taxon>Cnidaria</taxon>
        <taxon>Anthozoa</taxon>
        <taxon>Octocorallia</taxon>
        <taxon>Malacalcyonacea</taxon>
        <taxon>Plexauridae</taxon>
        <taxon>Paramuricea</taxon>
    </lineage>
</organism>
<dbReference type="Proteomes" id="UP001152795">
    <property type="component" value="Unassembled WGS sequence"/>
</dbReference>
<comment type="caution">
    <text evidence="3">The sequence shown here is derived from an EMBL/GenBank/DDBJ whole genome shotgun (WGS) entry which is preliminary data.</text>
</comment>
<sequence length="72" mass="8140">MAEVSAGPYLFLVFIVVLIVLLYLLNKKLDTMPPNIDPRAQDDDGEELLTSTEYTDYTSNDITPYSSEYSTE</sequence>
<dbReference type="AlphaFoldDB" id="A0A6S7GRX9"/>
<keyword evidence="2" id="KW-1133">Transmembrane helix</keyword>
<feature type="region of interest" description="Disordered" evidence="1">
    <location>
        <begin position="34"/>
        <end position="72"/>
    </location>
</feature>
<keyword evidence="2" id="KW-0812">Transmembrane</keyword>
<feature type="compositionally biased region" description="Polar residues" evidence="1">
    <location>
        <begin position="49"/>
        <end position="72"/>
    </location>
</feature>
<proteinExistence type="predicted"/>
<gene>
    <name evidence="3" type="ORF">PACLA_8A032100</name>
</gene>
<keyword evidence="4" id="KW-1185">Reference proteome</keyword>